<reference evidence="1" key="1">
    <citation type="submission" date="2021-12" db="EMBL/GenBank/DDBJ databases">
        <authorList>
            <person name="Martin H S."/>
        </authorList>
    </citation>
    <scope>NUCLEOTIDE SEQUENCE</scope>
</reference>
<name>A0A8J9YCN4_9NEOP</name>
<feature type="non-terminal residue" evidence="1">
    <location>
        <position position="188"/>
    </location>
</feature>
<accession>A0A8J9YCN4</accession>
<sequence length="188" mass="20406">MDPIAILQNRIEQLEAKLGINASSFLEGQQGDSATANLLNAAQAINNATAGQEKLSEARNMASELNNYTDPNLAENMQQNNMHMHEVIAAEPVIQHHCHCMQRCKQAAPVLESEPIQQVPQMQATVNKLHMAAAEVKAEADGVSHGIQQLAETCGTAASTAAEQLTTVAQKVEQVEQKMFPKRRNGLD</sequence>
<dbReference type="Pfam" id="PF07426">
    <property type="entry name" value="Dynactin_p22"/>
    <property type="match status" value="1"/>
</dbReference>
<gene>
    <name evidence="1" type="ORF">BINO364_LOCUS8762</name>
</gene>
<dbReference type="GO" id="GO:0005869">
    <property type="term" value="C:dynactin complex"/>
    <property type="evidence" value="ECO:0007669"/>
    <property type="project" value="InterPro"/>
</dbReference>
<dbReference type="EMBL" id="OV170223">
    <property type="protein sequence ID" value="CAH0722876.1"/>
    <property type="molecule type" value="Genomic_DNA"/>
</dbReference>
<dbReference type="GO" id="GO:0061640">
    <property type="term" value="P:cytoskeleton-dependent cytokinesis"/>
    <property type="evidence" value="ECO:0007669"/>
    <property type="project" value="InterPro"/>
</dbReference>
<evidence type="ECO:0000313" key="1">
    <source>
        <dbReference type="EMBL" id="CAH0722876.1"/>
    </source>
</evidence>
<protein>
    <submittedName>
        <fullName evidence="1">Uncharacterized protein</fullName>
    </submittedName>
</protein>
<dbReference type="PANTHER" id="PTHR28360:SF1">
    <property type="entry name" value="DYNACTIN SUBUNIT 3"/>
    <property type="match status" value="1"/>
</dbReference>
<dbReference type="AlphaFoldDB" id="A0A8J9YCN4"/>
<dbReference type="PANTHER" id="PTHR28360">
    <property type="entry name" value="DYNACTIN SUBUNIT 3"/>
    <property type="match status" value="1"/>
</dbReference>
<dbReference type="Proteomes" id="UP000838878">
    <property type="component" value="Chromosome 3"/>
</dbReference>
<evidence type="ECO:0000313" key="2">
    <source>
        <dbReference type="Proteomes" id="UP000838878"/>
    </source>
</evidence>
<organism evidence="1 2">
    <name type="scientific">Brenthis ino</name>
    <name type="common">lesser marbled fritillary</name>
    <dbReference type="NCBI Taxonomy" id="405034"/>
    <lineage>
        <taxon>Eukaryota</taxon>
        <taxon>Metazoa</taxon>
        <taxon>Ecdysozoa</taxon>
        <taxon>Arthropoda</taxon>
        <taxon>Hexapoda</taxon>
        <taxon>Insecta</taxon>
        <taxon>Pterygota</taxon>
        <taxon>Neoptera</taxon>
        <taxon>Endopterygota</taxon>
        <taxon>Lepidoptera</taxon>
        <taxon>Glossata</taxon>
        <taxon>Ditrysia</taxon>
        <taxon>Papilionoidea</taxon>
        <taxon>Nymphalidae</taxon>
        <taxon>Heliconiinae</taxon>
        <taxon>Argynnini</taxon>
        <taxon>Brenthis</taxon>
    </lineage>
</organism>
<keyword evidence="2" id="KW-1185">Reference proteome</keyword>
<dbReference type="OrthoDB" id="16729at2759"/>
<dbReference type="InterPro" id="IPR009991">
    <property type="entry name" value="DCTN3"/>
</dbReference>
<proteinExistence type="predicted"/>